<feature type="domain" description="RACo C-terminal" evidence="2">
    <location>
        <begin position="153"/>
        <end position="374"/>
    </location>
</feature>
<dbReference type="InterPro" id="IPR042259">
    <property type="entry name" value="Raco-like_middle_sf"/>
</dbReference>
<dbReference type="Pfam" id="PF17651">
    <property type="entry name" value="Raco_middle"/>
    <property type="match status" value="1"/>
</dbReference>
<dbReference type="InterPro" id="IPR027980">
    <property type="entry name" value="RACo_C"/>
</dbReference>
<dbReference type="InterPro" id="IPR052911">
    <property type="entry name" value="Corrinoid_activation_enz"/>
</dbReference>
<dbReference type="InterPro" id="IPR043129">
    <property type="entry name" value="ATPase_NBD"/>
</dbReference>
<dbReference type="PANTHER" id="PTHR42895:SF1">
    <property type="entry name" value="IRON-SULFUR CLUSTER PROTEIN"/>
    <property type="match status" value="1"/>
</dbReference>
<keyword evidence="1" id="KW-0812">Transmembrane</keyword>
<dbReference type="EMBL" id="DTLI01000120">
    <property type="protein sequence ID" value="HHS52122.1"/>
    <property type="molecule type" value="Genomic_DNA"/>
</dbReference>
<feature type="domain" description="RACo-like middle region" evidence="3">
    <location>
        <begin position="6"/>
        <end position="150"/>
    </location>
</feature>
<dbReference type="SUPFAM" id="SSF53067">
    <property type="entry name" value="Actin-like ATPase domain"/>
    <property type="match status" value="1"/>
</dbReference>
<dbReference type="Pfam" id="PF14574">
    <property type="entry name" value="RACo_C_ter"/>
    <property type="match status" value="1"/>
</dbReference>
<reference evidence="4" key="1">
    <citation type="journal article" date="2020" name="mSystems">
        <title>Genome- and Community-Level Interaction Insights into Carbon Utilization and Element Cycling Functions of Hydrothermarchaeota in Hydrothermal Sediment.</title>
        <authorList>
            <person name="Zhou Z."/>
            <person name="Liu Y."/>
            <person name="Xu W."/>
            <person name="Pan J."/>
            <person name="Luo Z.H."/>
            <person name="Li M."/>
        </authorList>
    </citation>
    <scope>NUCLEOTIDE SEQUENCE [LARGE SCALE GENOMIC DNA]</scope>
    <source>
        <strain evidence="4">SpSt-876</strain>
    </source>
</reference>
<organism evidence="4">
    <name type="scientific">candidate division WOR-3 bacterium</name>
    <dbReference type="NCBI Taxonomy" id="2052148"/>
    <lineage>
        <taxon>Bacteria</taxon>
        <taxon>Bacteria division WOR-3</taxon>
    </lineage>
</organism>
<comment type="caution">
    <text evidence="4">The sequence shown here is derived from an EMBL/GenBank/DDBJ whole genome shotgun (WGS) entry which is preliminary data.</text>
</comment>
<dbReference type="InterPro" id="IPR041414">
    <property type="entry name" value="Raco-like_middle"/>
</dbReference>
<evidence type="ECO:0000313" key="4">
    <source>
        <dbReference type="EMBL" id="HHS52122.1"/>
    </source>
</evidence>
<gene>
    <name evidence="4" type="ORF">ENW73_04560</name>
</gene>
<name>A0A7C6EDI7_UNCW3</name>
<proteinExistence type="predicted"/>
<dbReference type="PANTHER" id="PTHR42895">
    <property type="entry name" value="IRON-SULFUR CLUSTER-BINDING PROTEIN-RELATED"/>
    <property type="match status" value="1"/>
</dbReference>
<protein>
    <submittedName>
        <fullName evidence="4">DUF4445 domain-containing protein</fullName>
    </submittedName>
</protein>
<evidence type="ECO:0000259" key="2">
    <source>
        <dbReference type="Pfam" id="PF14574"/>
    </source>
</evidence>
<dbReference type="AlphaFoldDB" id="A0A7C6EDI7"/>
<evidence type="ECO:0000256" key="1">
    <source>
        <dbReference type="SAM" id="Phobius"/>
    </source>
</evidence>
<keyword evidence="1" id="KW-1133">Transmembrane helix</keyword>
<evidence type="ECO:0000259" key="3">
    <source>
        <dbReference type="Pfam" id="PF17651"/>
    </source>
</evidence>
<sequence length="377" mass="41086">MSKTKFGLALDLGTTTIKAALVNLANGKIKRRTTIFNPQNCLGYDVMTRINIALRGNYSKLRNLLLSGINEVRELLKFPSGGPQAIVGNPVMLSFYLNQPVLELSRYPFRSEITEGRFLKNPSRYVFPIIGGFVGGDTIAGILSSGIDQQPGIFLYIDLGTNGEIALITKEKILALSAAAGPAFEGVGISCGSLAVSGAIDRIIYKHGFRYQTIKKKKPIGICASGLIDLLAILTSLGWLKPNGRLIRKVALPTPLTITQSDIRKLQLAISAIHTGVEILLKKIGVVPEQITEAILTGELGASLFRNSLIRIGLLPKGIKQLRFEKDLPLKGAIKVLIDKNAIKQVEAIKRKSEHIELANEPDFSQLFIANLRLAPW</sequence>
<dbReference type="Gene3D" id="3.30.420.480">
    <property type="entry name" value="Domain of unknown function (DUF4445)"/>
    <property type="match status" value="1"/>
</dbReference>
<feature type="transmembrane region" description="Helical" evidence="1">
    <location>
        <begin position="220"/>
        <end position="240"/>
    </location>
</feature>
<accession>A0A7C6EDI7</accession>
<keyword evidence="1" id="KW-0472">Membrane</keyword>